<dbReference type="InterPro" id="IPR029058">
    <property type="entry name" value="AB_hydrolase_fold"/>
</dbReference>
<evidence type="ECO:0000313" key="2">
    <source>
        <dbReference type="EMBL" id="QSP94693.1"/>
    </source>
</evidence>
<evidence type="ECO:0000259" key="1">
    <source>
        <dbReference type="Pfam" id="PF12697"/>
    </source>
</evidence>
<dbReference type="InterPro" id="IPR000073">
    <property type="entry name" value="AB_hydrolase_1"/>
</dbReference>
<dbReference type="Proteomes" id="UP000663555">
    <property type="component" value="Chromosome"/>
</dbReference>
<gene>
    <name evidence="2" type="ORF">LPB19_16210</name>
</gene>
<dbReference type="EMBL" id="CP071247">
    <property type="protein sequence ID" value="QSP94693.1"/>
    <property type="molecule type" value="Genomic_DNA"/>
</dbReference>
<keyword evidence="3" id="KW-1185">Reference proteome</keyword>
<sequence>MTRKPQQLDDQLHAGNDKPPVLLVHGMWSTDQTLHELRDAFADEGYEVQALCLPYHLAKADHTDASMAALARARIQDYVVYLVEQVSAQARPPILVGHSMGGVLVQLVAARVPCAQLVVLSSAAPAGINGLGWSVIRTLGRNLVRFPLWDKVTEVGLENIRYGVANSQSAELQQEIFEGCTYESGMATFQLSVGLILRRRSPAHVEVERIRCPVLIIGGTADRITPIRIQRRIAERFGAQASLIEIPGCCHWTIGGKDFPHIRSAMFHWLETLTVA</sequence>
<dbReference type="SUPFAM" id="SSF53474">
    <property type="entry name" value="alpha/beta-Hydrolases"/>
    <property type="match status" value="1"/>
</dbReference>
<dbReference type="PANTHER" id="PTHR42886">
    <property type="entry name" value="RE40534P-RELATED"/>
    <property type="match status" value="1"/>
</dbReference>
<dbReference type="Pfam" id="PF12697">
    <property type="entry name" value="Abhydrolase_6"/>
    <property type="match status" value="1"/>
</dbReference>
<evidence type="ECO:0000313" key="3">
    <source>
        <dbReference type="Proteomes" id="UP000663555"/>
    </source>
</evidence>
<proteinExistence type="predicted"/>
<protein>
    <submittedName>
        <fullName evidence="2">Alpha/beta hydrolase</fullName>
    </submittedName>
</protein>
<keyword evidence="2" id="KW-0378">Hydrolase</keyword>
<accession>A0ABX7MQW4</accession>
<dbReference type="GO" id="GO:0016787">
    <property type="term" value="F:hydrolase activity"/>
    <property type="evidence" value="ECO:0007669"/>
    <property type="project" value="UniProtKB-KW"/>
</dbReference>
<name>A0ABX7MQW4_9GAMM</name>
<organism evidence="2 3">
    <name type="scientific">Marinobacter salinisoli</name>
    <dbReference type="NCBI Taxonomy" id="2769486"/>
    <lineage>
        <taxon>Bacteria</taxon>
        <taxon>Pseudomonadati</taxon>
        <taxon>Pseudomonadota</taxon>
        <taxon>Gammaproteobacteria</taxon>
        <taxon>Pseudomonadales</taxon>
        <taxon>Marinobacteraceae</taxon>
        <taxon>Marinobacter</taxon>
    </lineage>
</organism>
<dbReference type="Gene3D" id="3.40.50.1820">
    <property type="entry name" value="alpha/beta hydrolase"/>
    <property type="match status" value="1"/>
</dbReference>
<dbReference type="RefSeq" id="WP_206643913.1">
    <property type="nucleotide sequence ID" value="NZ_CP071247.1"/>
</dbReference>
<dbReference type="PANTHER" id="PTHR42886:SF42">
    <property type="entry name" value="ALPHA_BETA-HYDROLASES SUPERFAMILY PROTEIN"/>
    <property type="match status" value="1"/>
</dbReference>
<feature type="domain" description="AB hydrolase-1" evidence="1">
    <location>
        <begin position="21"/>
        <end position="252"/>
    </location>
</feature>
<reference evidence="2 3" key="1">
    <citation type="submission" date="2021-03" db="EMBL/GenBank/DDBJ databases">
        <title>Genome sequencing of Marinobacter sp. LPB0319.</title>
        <authorList>
            <person name="Kim J."/>
        </authorList>
    </citation>
    <scope>NUCLEOTIDE SEQUENCE [LARGE SCALE GENOMIC DNA]</scope>
    <source>
        <strain evidence="2 3">LPB0319</strain>
    </source>
</reference>